<dbReference type="Pfam" id="PF00704">
    <property type="entry name" value="Glyco_hydro_18"/>
    <property type="match status" value="1"/>
</dbReference>
<evidence type="ECO:0000313" key="4">
    <source>
        <dbReference type="Proteomes" id="UP000323454"/>
    </source>
</evidence>
<evidence type="ECO:0000313" key="3">
    <source>
        <dbReference type="EMBL" id="KAA2250136.1"/>
    </source>
</evidence>
<dbReference type="GO" id="GO:0005975">
    <property type="term" value="P:carbohydrate metabolic process"/>
    <property type="evidence" value="ECO:0007669"/>
    <property type="project" value="InterPro"/>
</dbReference>
<dbReference type="PROSITE" id="PS51910">
    <property type="entry name" value="GH18_2"/>
    <property type="match status" value="1"/>
</dbReference>
<dbReference type="AlphaFoldDB" id="A0A5B2WI94"/>
<feature type="signal peptide" evidence="1">
    <location>
        <begin position="1"/>
        <end position="26"/>
    </location>
</feature>
<feature type="domain" description="GH18" evidence="2">
    <location>
        <begin position="30"/>
        <end position="303"/>
    </location>
</feature>
<feature type="chain" id="PRO_5022916673" evidence="1">
    <location>
        <begin position="27"/>
        <end position="303"/>
    </location>
</feature>
<reference evidence="3 4" key="1">
    <citation type="submission" date="2019-09" db="EMBL/GenBank/DDBJ databases">
        <title>Goodfellowia gen. nov., a new genus of the Pseudonocardineae related to Actinoalloteichus, containing Goodfellowia coeruleoviolacea gen. nov., comb. nov. gen. nov., comb. nov.</title>
        <authorList>
            <person name="Labeda D."/>
        </authorList>
    </citation>
    <scope>NUCLEOTIDE SEQUENCE [LARGE SCALE GENOMIC DNA]</scope>
    <source>
        <strain evidence="3 4">AN110305</strain>
    </source>
</reference>
<keyword evidence="4" id="KW-1185">Reference proteome</keyword>
<dbReference type="SUPFAM" id="SSF51445">
    <property type="entry name" value="(Trans)glycosidases"/>
    <property type="match status" value="1"/>
</dbReference>
<sequence length="303" mass="32131">MRRLSIALGAVLVVLFSLLGGANANAATGKRVILYYQTQYNNGQYVSPLGLTSHKTGTTDVIVGAVHLDANSVVHLNDDPPTAAKYTQMWTDLHAMQKQGVHVLAMVGGAAQGSFQRLDTDFATYYPLLRDLVRTYGLSGVDLDVEESMSLAGLERVIGALRADFGAGFIVTLAPVATELSGGGGLSGVDYDRLYRDKGSEISWFNAQLYCGWGSLANTSSYDRIMSHGVVPASKVVAGTLTNPANCGSGYVSMTTLKSTIKKLVAKYPGFGGVDGWEYFNSLPGGTSAPWQWAANVRSALGS</sequence>
<dbReference type="Proteomes" id="UP000323454">
    <property type="component" value="Unassembled WGS sequence"/>
</dbReference>
<dbReference type="InterPro" id="IPR017853">
    <property type="entry name" value="GH"/>
</dbReference>
<reference evidence="3 4" key="2">
    <citation type="submission" date="2019-09" db="EMBL/GenBank/DDBJ databases">
        <authorList>
            <person name="Jin C."/>
        </authorList>
    </citation>
    <scope>NUCLEOTIDE SEQUENCE [LARGE SCALE GENOMIC DNA]</scope>
    <source>
        <strain evidence="3 4">AN110305</strain>
    </source>
</reference>
<dbReference type="InterPro" id="IPR001223">
    <property type="entry name" value="Glyco_hydro18_cat"/>
</dbReference>
<keyword evidence="1" id="KW-0732">Signal</keyword>
<dbReference type="OrthoDB" id="4326650at2"/>
<protein>
    <submittedName>
        <fullName evidence="3">Chitinase</fullName>
    </submittedName>
</protein>
<dbReference type="RefSeq" id="WP_149854954.1">
    <property type="nucleotide sequence ID" value="NZ_VUOB01000093.1"/>
</dbReference>
<comment type="caution">
    <text evidence="3">The sequence shown here is derived from an EMBL/GenBank/DDBJ whole genome shotgun (WGS) entry which is preliminary data.</text>
</comment>
<gene>
    <name evidence="3" type="ORF">F0L68_39010</name>
</gene>
<proteinExistence type="predicted"/>
<name>A0A5B2WI94_9PSEU</name>
<evidence type="ECO:0000259" key="2">
    <source>
        <dbReference type="PROSITE" id="PS51910"/>
    </source>
</evidence>
<evidence type="ECO:0000256" key="1">
    <source>
        <dbReference type="SAM" id="SignalP"/>
    </source>
</evidence>
<accession>A0A5B2WI94</accession>
<dbReference type="Gene3D" id="3.20.20.80">
    <property type="entry name" value="Glycosidases"/>
    <property type="match status" value="1"/>
</dbReference>
<dbReference type="EMBL" id="VUOB01000093">
    <property type="protein sequence ID" value="KAA2250136.1"/>
    <property type="molecule type" value="Genomic_DNA"/>
</dbReference>
<organism evidence="3 4">
    <name type="scientific">Solihabitans fulvus</name>
    <dbReference type="NCBI Taxonomy" id="1892852"/>
    <lineage>
        <taxon>Bacteria</taxon>
        <taxon>Bacillati</taxon>
        <taxon>Actinomycetota</taxon>
        <taxon>Actinomycetes</taxon>
        <taxon>Pseudonocardiales</taxon>
        <taxon>Pseudonocardiaceae</taxon>
        <taxon>Solihabitans</taxon>
    </lineage>
</organism>